<accession>A0A545W5R9</accession>
<name>A0A545W5R9_9HYPO</name>
<evidence type="ECO:0000313" key="1">
    <source>
        <dbReference type="EMBL" id="TQV97475.1"/>
    </source>
</evidence>
<sequence length="119" mass="13225">MRGSRPVHANSGSDTYPSPQECLLCLRDLKHTPNNQSTAQATFVYLKYRFLMFPTISLHAHQKMSSAPVLLRRLSFGSSMCSFDTFILPHDPAASHRERAQVPFSSLSFSNGSCSRSSS</sequence>
<protein>
    <submittedName>
        <fullName evidence="1">Uncharacterized protein</fullName>
    </submittedName>
</protein>
<organism evidence="1 2">
    <name type="scientific">Cordyceps javanica</name>
    <dbReference type="NCBI Taxonomy" id="43265"/>
    <lineage>
        <taxon>Eukaryota</taxon>
        <taxon>Fungi</taxon>
        <taxon>Dikarya</taxon>
        <taxon>Ascomycota</taxon>
        <taxon>Pezizomycotina</taxon>
        <taxon>Sordariomycetes</taxon>
        <taxon>Hypocreomycetidae</taxon>
        <taxon>Hypocreales</taxon>
        <taxon>Cordycipitaceae</taxon>
        <taxon>Cordyceps</taxon>
    </lineage>
</organism>
<dbReference type="EMBL" id="SPUK01000004">
    <property type="protein sequence ID" value="TQV97475.1"/>
    <property type="molecule type" value="Genomic_DNA"/>
</dbReference>
<gene>
    <name evidence="1" type="ORF">IF1G_03218</name>
</gene>
<evidence type="ECO:0000313" key="2">
    <source>
        <dbReference type="Proteomes" id="UP000315783"/>
    </source>
</evidence>
<reference evidence="1 2" key="1">
    <citation type="journal article" date="2019" name="Appl. Microbiol. Biotechnol.">
        <title>Genome sequence of Isaria javanica and comparative genome analysis insights into family S53 peptidase evolution in fungal entomopathogens.</title>
        <authorList>
            <person name="Lin R."/>
            <person name="Zhang X."/>
            <person name="Xin B."/>
            <person name="Zou M."/>
            <person name="Gao Y."/>
            <person name="Qin F."/>
            <person name="Hu Q."/>
            <person name="Xie B."/>
            <person name="Cheng X."/>
        </authorList>
    </citation>
    <scope>NUCLEOTIDE SEQUENCE [LARGE SCALE GENOMIC DNA]</scope>
    <source>
        <strain evidence="1 2">IJ1G</strain>
    </source>
</reference>
<proteinExistence type="predicted"/>
<comment type="caution">
    <text evidence="1">The sequence shown here is derived from an EMBL/GenBank/DDBJ whole genome shotgun (WGS) entry which is preliminary data.</text>
</comment>
<dbReference type="Proteomes" id="UP000315783">
    <property type="component" value="Unassembled WGS sequence"/>
</dbReference>
<keyword evidence="2" id="KW-1185">Reference proteome</keyword>
<dbReference type="AlphaFoldDB" id="A0A545W5R9"/>